<keyword evidence="2 5" id="KW-0812">Transmembrane</keyword>
<evidence type="ECO:0000256" key="3">
    <source>
        <dbReference type="ARBA" id="ARBA00022989"/>
    </source>
</evidence>
<reference evidence="6" key="1">
    <citation type="submission" date="2023-01" db="EMBL/GenBank/DDBJ databases">
        <title>Draft genome sequence of Nocardiopsis sp. LSu2-4 isolated from halophytes.</title>
        <authorList>
            <person name="Duangmal K."/>
            <person name="Chantavorakit T."/>
        </authorList>
    </citation>
    <scope>NUCLEOTIDE SEQUENCE</scope>
    <source>
        <strain evidence="6">LSu2-4</strain>
    </source>
</reference>
<comment type="caution">
    <text evidence="6">The sequence shown here is derived from an EMBL/GenBank/DDBJ whole genome shotgun (WGS) entry which is preliminary data.</text>
</comment>
<evidence type="ECO:0000256" key="5">
    <source>
        <dbReference type="SAM" id="Phobius"/>
    </source>
</evidence>
<evidence type="ECO:0000313" key="7">
    <source>
        <dbReference type="Proteomes" id="UP001165685"/>
    </source>
</evidence>
<protein>
    <submittedName>
        <fullName evidence="6">Uncharacterized protein</fullName>
    </submittedName>
</protein>
<keyword evidence="7" id="KW-1185">Reference proteome</keyword>
<feature type="transmembrane region" description="Helical" evidence="5">
    <location>
        <begin position="181"/>
        <end position="200"/>
    </location>
</feature>
<feature type="transmembrane region" description="Helical" evidence="5">
    <location>
        <begin position="84"/>
        <end position="105"/>
    </location>
</feature>
<name>A0ABT4TT19_9ACTN</name>
<feature type="transmembrane region" description="Helical" evidence="5">
    <location>
        <begin position="142"/>
        <end position="161"/>
    </location>
</feature>
<accession>A0ABT4TT19</accession>
<dbReference type="RefSeq" id="WP_270680445.1">
    <property type="nucleotide sequence ID" value="NZ_JAQFWP010000064.1"/>
</dbReference>
<dbReference type="Proteomes" id="UP001165685">
    <property type="component" value="Unassembled WGS sequence"/>
</dbReference>
<keyword evidence="4 5" id="KW-0472">Membrane</keyword>
<feature type="transmembrane region" description="Helical" evidence="5">
    <location>
        <begin position="52"/>
        <end position="72"/>
    </location>
</feature>
<dbReference type="Gene3D" id="1.20.120.350">
    <property type="entry name" value="Voltage-gated potassium channels. Chain C"/>
    <property type="match status" value="1"/>
</dbReference>
<sequence length="211" mass="22315">MGGGSGDGAVNLRAREAERRMAPVVIAAALVSVPAVFFEVWGSGAVAATGRWANIAAGAVLWAEWGLLFLLAEGKRAWLRDHRWTTLAAVAAVLAVVLVVGPLQMLRLARVAVSLRLLRAGRILKAGRVLHRRTEPGRLQRALLTGAVSLLVAVFCLTVLADPRAESRRMVEAAMETWGAVPVAGAGVAAAAAVVGSLLWRRRRPRPGGEE</sequence>
<gene>
    <name evidence="6" type="ORF">O4U47_25155</name>
</gene>
<dbReference type="InterPro" id="IPR027359">
    <property type="entry name" value="Volt_channel_dom_sf"/>
</dbReference>
<dbReference type="SUPFAM" id="SSF81324">
    <property type="entry name" value="Voltage-gated potassium channels"/>
    <property type="match status" value="1"/>
</dbReference>
<evidence type="ECO:0000256" key="4">
    <source>
        <dbReference type="ARBA" id="ARBA00023136"/>
    </source>
</evidence>
<organism evidence="6 7">
    <name type="scientific">Nocardiopsis suaedae</name>
    <dbReference type="NCBI Taxonomy" id="3018444"/>
    <lineage>
        <taxon>Bacteria</taxon>
        <taxon>Bacillati</taxon>
        <taxon>Actinomycetota</taxon>
        <taxon>Actinomycetes</taxon>
        <taxon>Streptosporangiales</taxon>
        <taxon>Nocardiopsidaceae</taxon>
        <taxon>Nocardiopsis</taxon>
    </lineage>
</organism>
<evidence type="ECO:0000313" key="6">
    <source>
        <dbReference type="EMBL" id="MDA2807823.1"/>
    </source>
</evidence>
<feature type="transmembrane region" description="Helical" evidence="5">
    <location>
        <begin position="21"/>
        <end position="40"/>
    </location>
</feature>
<keyword evidence="3 5" id="KW-1133">Transmembrane helix</keyword>
<comment type="subcellular location">
    <subcellularLocation>
        <location evidence="1">Membrane</location>
        <topology evidence="1">Multi-pass membrane protein</topology>
    </subcellularLocation>
</comment>
<dbReference type="EMBL" id="JAQFWP010000064">
    <property type="protein sequence ID" value="MDA2807823.1"/>
    <property type="molecule type" value="Genomic_DNA"/>
</dbReference>
<evidence type="ECO:0000256" key="1">
    <source>
        <dbReference type="ARBA" id="ARBA00004141"/>
    </source>
</evidence>
<proteinExistence type="predicted"/>
<evidence type="ECO:0000256" key="2">
    <source>
        <dbReference type="ARBA" id="ARBA00022692"/>
    </source>
</evidence>